<sequence>MNHPTLGSLTIEDDSDVLSLGTLPPLAPRFFLPRLQDKPHDPICDGIEFGRSALNASECDSDSLFPRPRSPPHTASVEKSPVPLWRQALMHPFHEDRTLSWVGDHPFKISDSVKTPFLTEQPAPLYDLVHHRSALSNHI</sequence>
<gene>
    <name evidence="2" type="ORF">SCLCIDRAFT_869220</name>
</gene>
<dbReference type="AlphaFoldDB" id="A0A0C2ZJ45"/>
<dbReference type="InParanoid" id="A0A0C2ZJ45"/>
<proteinExistence type="predicted"/>
<name>A0A0C2ZJ45_9AGAM</name>
<evidence type="ECO:0000256" key="1">
    <source>
        <dbReference type="SAM" id="MobiDB-lite"/>
    </source>
</evidence>
<feature type="region of interest" description="Disordered" evidence="1">
    <location>
        <begin position="61"/>
        <end position="80"/>
    </location>
</feature>
<reference evidence="3" key="2">
    <citation type="submission" date="2015-01" db="EMBL/GenBank/DDBJ databases">
        <title>Evolutionary Origins and Diversification of the Mycorrhizal Mutualists.</title>
        <authorList>
            <consortium name="DOE Joint Genome Institute"/>
            <consortium name="Mycorrhizal Genomics Consortium"/>
            <person name="Kohler A."/>
            <person name="Kuo A."/>
            <person name="Nagy L.G."/>
            <person name="Floudas D."/>
            <person name="Copeland A."/>
            <person name="Barry K.W."/>
            <person name="Cichocki N."/>
            <person name="Veneault-Fourrey C."/>
            <person name="LaButti K."/>
            <person name="Lindquist E.A."/>
            <person name="Lipzen A."/>
            <person name="Lundell T."/>
            <person name="Morin E."/>
            <person name="Murat C."/>
            <person name="Riley R."/>
            <person name="Ohm R."/>
            <person name="Sun H."/>
            <person name="Tunlid A."/>
            <person name="Henrissat B."/>
            <person name="Grigoriev I.V."/>
            <person name="Hibbett D.S."/>
            <person name="Martin F."/>
        </authorList>
    </citation>
    <scope>NUCLEOTIDE SEQUENCE [LARGE SCALE GENOMIC DNA]</scope>
    <source>
        <strain evidence="3">Foug A</strain>
    </source>
</reference>
<accession>A0A0C2ZJ45</accession>
<evidence type="ECO:0000313" key="3">
    <source>
        <dbReference type="Proteomes" id="UP000053989"/>
    </source>
</evidence>
<dbReference type="EMBL" id="KN822050">
    <property type="protein sequence ID" value="KIM61598.1"/>
    <property type="molecule type" value="Genomic_DNA"/>
</dbReference>
<protein>
    <submittedName>
        <fullName evidence="2">Uncharacterized protein</fullName>
    </submittedName>
</protein>
<keyword evidence="3" id="KW-1185">Reference proteome</keyword>
<dbReference type="Proteomes" id="UP000053989">
    <property type="component" value="Unassembled WGS sequence"/>
</dbReference>
<dbReference type="HOGENOM" id="CLU_1846296_0_0_1"/>
<reference evidence="2 3" key="1">
    <citation type="submission" date="2014-04" db="EMBL/GenBank/DDBJ databases">
        <authorList>
            <consortium name="DOE Joint Genome Institute"/>
            <person name="Kuo A."/>
            <person name="Kohler A."/>
            <person name="Nagy L.G."/>
            <person name="Floudas D."/>
            <person name="Copeland A."/>
            <person name="Barry K.W."/>
            <person name="Cichocki N."/>
            <person name="Veneault-Fourrey C."/>
            <person name="LaButti K."/>
            <person name="Lindquist E.A."/>
            <person name="Lipzen A."/>
            <person name="Lundell T."/>
            <person name="Morin E."/>
            <person name="Murat C."/>
            <person name="Sun H."/>
            <person name="Tunlid A."/>
            <person name="Henrissat B."/>
            <person name="Grigoriev I.V."/>
            <person name="Hibbett D.S."/>
            <person name="Martin F."/>
            <person name="Nordberg H.P."/>
            <person name="Cantor M.N."/>
            <person name="Hua S.X."/>
        </authorList>
    </citation>
    <scope>NUCLEOTIDE SEQUENCE [LARGE SCALE GENOMIC DNA]</scope>
    <source>
        <strain evidence="2 3">Foug A</strain>
    </source>
</reference>
<evidence type="ECO:0000313" key="2">
    <source>
        <dbReference type="EMBL" id="KIM61598.1"/>
    </source>
</evidence>
<organism evidence="2 3">
    <name type="scientific">Scleroderma citrinum Foug A</name>
    <dbReference type="NCBI Taxonomy" id="1036808"/>
    <lineage>
        <taxon>Eukaryota</taxon>
        <taxon>Fungi</taxon>
        <taxon>Dikarya</taxon>
        <taxon>Basidiomycota</taxon>
        <taxon>Agaricomycotina</taxon>
        <taxon>Agaricomycetes</taxon>
        <taxon>Agaricomycetidae</taxon>
        <taxon>Boletales</taxon>
        <taxon>Sclerodermatineae</taxon>
        <taxon>Sclerodermataceae</taxon>
        <taxon>Scleroderma</taxon>
    </lineage>
</organism>